<proteinExistence type="predicted"/>
<accession>A0A4R5QDL3</accession>
<dbReference type="OrthoDB" id="115878at2"/>
<sequence length="457" mass="48761">MIFPGTNASERLDGTSSDDVFTGLGGNDDLFGRDGNDIYIFSGAFGRDTISNDVAGIDEVQFGPDYGPGSFRLVRSAIGNDLVIQQVNGDNAVILNGYFNTSGSNRGLVETVRFTGNGTVWNLADGSAFANVGFTGTNAAETILATSGNDLLIGFGGNDDLRGGDGDDLYFFSGAFGRDVINETSGVDLVVVAADWTEAYFQPIRSSIGNDLVLQTAGGQNAIIFNTYFNANSQKVETVYFQATGTIWDLSTGSLVVRPGFFDYAGYNAAYPEVARAGLDAYSHYLSYGWKEGRDPSAKFDTTLYLLQNPDVAASGLNPLLHYLNYGQAEGRPVHAAVGFGITGGFDSAYYLLTNPVVGQAGVDAYAHWQAYGWRAGANPNYLFDTKYYLAQNPAVAAAGIDPLLHYDLYGWKAGVDPGPNFSTRGYLAANPDVAAAGLDPLQHYLQYGVYEGRPLG</sequence>
<dbReference type="InterPro" id="IPR018511">
    <property type="entry name" value="Hemolysin-typ_Ca-bd_CS"/>
</dbReference>
<comment type="caution">
    <text evidence="2">The sequence shown here is derived from an EMBL/GenBank/DDBJ whole genome shotgun (WGS) entry which is preliminary data.</text>
</comment>
<dbReference type="InterPro" id="IPR011049">
    <property type="entry name" value="Serralysin-like_metalloprot_C"/>
</dbReference>
<gene>
    <name evidence="2" type="ORF">E2C06_17380</name>
</gene>
<reference evidence="2 3" key="1">
    <citation type="journal article" date="2016" name="J. Microbiol.">
        <title>Dankookia rubra gen. nov., sp. nov., an alphaproteobacterium isolated from sediment of a shallow stream.</title>
        <authorList>
            <person name="Kim W.H."/>
            <person name="Kim D.H."/>
            <person name="Kang K."/>
            <person name="Ahn T.Y."/>
        </authorList>
    </citation>
    <scope>NUCLEOTIDE SEQUENCE [LARGE SCALE GENOMIC DNA]</scope>
    <source>
        <strain evidence="2 3">JCM30602</strain>
    </source>
</reference>
<dbReference type="AlphaFoldDB" id="A0A4R5QDL3"/>
<dbReference type="EMBL" id="SMSJ01000023">
    <property type="protein sequence ID" value="TDH61280.1"/>
    <property type="molecule type" value="Genomic_DNA"/>
</dbReference>
<dbReference type="InterPro" id="IPR001343">
    <property type="entry name" value="Hemolysn_Ca-bd"/>
</dbReference>
<dbReference type="RefSeq" id="WP_133289886.1">
    <property type="nucleotide sequence ID" value="NZ_SMSJ01000023.1"/>
</dbReference>
<dbReference type="Pfam" id="PF00353">
    <property type="entry name" value="HemolysinCabind"/>
    <property type="match status" value="2"/>
</dbReference>
<evidence type="ECO:0000313" key="2">
    <source>
        <dbReference type="EMBL" id="TDH61280.1"/>
    </source>
</evidence>
<protein>
    <recommendedName>
        <fullName evidence="1">Haemolysin-type calcium binding-related domain-containing protein</fullName>
    </recommendedName>
</protein>
<dbReference type="Gene3D" id="2.150.10.10">
    <property type="entry name" value="Serralysin-like metalloprotease, C-terminal"/>
    <property type="match status" value="2"/>
</dbReference>
<dbReference type="SUPFAM" id="SSF51120">
    <property type="entry name" value="beta-Roll"/>
    <property type="match status" value="2"/>
</dbReference>
<dbReference type="Proteomes" id="UP000295096">
    <property type="component" value="Unassembled WGS sequence"/>
</dbReference>
<dbReference type="PROSITE" id="PS00330">
    <property type="entry name" value="HEMOLYSIN_CALCIUM"/>
    <property type="match status" value="1"/>
</dbReference>
<dbReference type="Pfam" id="PF06594">
    <property type="entry name" value="HCBP_related"/>
    <property type="match status" value="1"/>
</dbReference>
<dbReference type="InterPro" id="IPR010566">
    <property type="entry name" value="Haemolys_ca-bd"/>
</dbReference>
<organism evidence="2 3">
    <name type="scientific">Dankookia rubra</name>
    <dbReference type="NCBI Taxonomy" id="1442381"/>
    <lineage>
        <taxon>Bacteria</taxon>
        <taxon>Pseudomonadati</taxon>
        <taxon>Pseudomonadota</taxon>
        <taxon>Alphaproteobacteria</taxon>
        <taxon>Acetobacterales</taxon>
        <taxon>Roseomonadaceae</taxon>
        <taxon>Dankookia</taxon>
    </lineage>
</organism>
<evidence type="ECO:0000259" key="1">
    <source>
        <dbReference type="Pfam" id="PF06594"/>
    </source>
</evidence>
<keyword evidence="3" id="KW-1185">Reference proteome</keyword>
<feature type="domain" description="Haemolysin-type calcium binding-related" evidence="1">
    <location>
        <begin position="81"/>
        <end position="125"/>
    </location>
</feature>
<name>A0A4R5QDL3_9PROT</name>
<dbReference type="GO" id="GO:0005509">
    <property type="term" value="F:calcium ion binding"/>
    <property type="evidence" value="ECO:0007669"/>
    <property type="project" value="InterPro"/>
</dbReference>
<evidence type="ECO:0000313" key="3">
    <source>
        <dbReference type="Proteomes" id="UP000295096"/>
    </source>
</evidence>